<dbReference type="PANTHER" id="PTHR35144">
    <property type="entry name" value="MEIOSIS-SPECIFIC TRANSCRIPTION FACTOR NDT80"/>
    <property type="match status" value="1"/>
</dbReference>
<dbReference type="Pfam" id="PF05224">
    <property type="entry name" value="NDT80_PhoG"/>
    <property type="match status" value="1"/>
</dbReference>
<feature type="region of interest" description="Disordered" evidence="3">
    <location>
        <begin position="325"/>
        <end position="356"/>
    </location>
</feature>
<dbReference type="InterPro" id="IPR008967">
    <property type="entry name" value="p53-like_TF_DNA-bd_sf"/>
</dbReference>
<dbReference type="EMBL" id="VICG01000015">
    <property type="protein sequence ID" value="KAA8564300.1"/>
    <property type="molecule type" value="Genomic_DNA"/>
</dbReference>
<evidence type="ECO:0000256" key="1">
    <source>
        <dbReference type="ARBA" id="ARBA00023125"/>
    </source>
</evidence>
<evidence type="ECO:0000256" key="2">
    <source>
        <dbReference type="PROSITE-ProRule" id="PRU00850"/>
    </source>
</evidence>
<protein>
    <recommendedName>
        <fullName evidence="4">NDT80 domain-containing protein</fullName>
    </recommendedName>
</protein>
<feature type="domain" description="NDT80" evidence="4">
    <location>
        <begin position="202"/>
        <end position="453"/>
    </location>
</feature>
<accession>A0A5M9J730</accession>
<dbReference type="GO" id="GO:0003700">
    <property type="term" value="F:DNA-binding transcription factor activity"/>
    <property type="evidence" value="ECO:0007669"/>
    <property type="project" value="UniProtKB-UniRule"/>
</dbReference>
<dbReference type="AlphaFoldDB" id="A0A5M9J730"/>
<feature type="compositionally biased region" description="Basic and acidic residues" evidence="3">
    <location>
        <begin position="329"/>
        <end position="340"/>
    </location>
</feature>
<name>A0A5M9J730_MONFR</name>
<dbReference type="Gene3D" id="2.60.40.1390">
    <property type="entry name" value="NDT80 DNA-binding domain"/>
    <property type="match status" value="1"/>
</dbReference>
<evidence type="ECO:0000259" key="4">
    <source>
        <dbReference type="PROSITE" id="PS51517"/>
    </source>
</evidence>
<sequence>MNDILTPQKVTLDHFMCSQSGNIQDLAAYSGHSSSCIVGSEPEPDSSSRQEFVHPPSLPSDMGMRYMTIPATDDVRFSPDSGNSHSPVFSIEPTIPSSIPSNIPFPPYAHAYPPTLNGPTYSGGSNPYFSPNSSLFSMPDIKPRLSSIHSSPGMAPPSRSPALTHPQSPISTRDLYAGATPHLRRTDGISRSPSTSGTVRGVPLSPSNSGFTSPTNMEGSQLGGQLTPPLNPTEVIHTLQAADGQIITPEIFGKIDKGFFMAENDWTCYRRNYFSLSCSFTLQPIVPTGRLHLLLPGGLRPQVQQFAMSIAAVVDSRDGKSIELVQHTPKRDKGPQDKPPRITVAPRPHTTHNMYGGDGGIGGGPRGMYDGSFGQSPNTTPSEATFERIQFKNATANNGKRRAAQQYYHLLVELFADLGNNQSHSERWVKVAVRMSAPMVVRGRSPGHYQSERRGSNASSGPGGAGGAGGGGSYTPSGGSSRTPGDITMSGTSSMLPGPSSYGSYDGRSHHYRTGPLQIPMEPTLSAEEAKNIEEAPCYMYYPTPLWEGAEPRNQLPSLPEYTPGKIKQEYNTSGYSLPSISGAQDTLGRHCGRWEGVPESKGYFPTMALTQELNIS</sequence>
<feature type="compositionally biased region" description="Gly residues" evidence="3">
    <location>
        <begin position="461"/>
        <end position="473"/>
    </location>
</feature>
<evidence type="ECO:0000256" key="3">
    <source>
        <dbReference type="SAM" id="MobiDB-lite"/>
    </source>
</evidence>
<feature type="region of interest" description="Disordered" evidence="3">
    <location>
        <begin position="442"/>
        <end position="521"/>
    </location>
</feature>
<feature type="compositionally biased region" description="Low complexity" evidence="3">
    <location>
        <begin position="474"/>
        <end position="485"/>
    </location>
</feature>
<feature type="compositionally biased region" description="Polar residues" evidence="3">
    <location>
        <begin position="189"/>
        <end position="198"/>
    </location>
</feature>
<dbReference type="GO" id="GO:0045944">
    <property type="term" value="P:positive regulation of transcription by RNA polymerase II"/>
    <property type="evidence" value="ECO:0007669"/>
    <property type="project" value="TreeGrafter"/>
</dbReference>
<comment type="caution">
    <text evidence="5">The sequence shown here is derived from an EMBL/GenBank/DDBJ whole genome shotgun (WGS) entry which is preliminary data.</text>
</comment>
<dbReference type="InterPro" id="IPR037141">
    <property type="entry name" value="NDT80_DNA-bd_dom_sf"/>
</dbReference>
<dbReference type="PROSITE" id="PS51517">
    <property type="entry name" value="NDT80"/>
    <property type="match status" value="1"/>
</dbReference>
<feature type="region of interest" description="Disordered" evidence="3">
    <location>
        <begin position="34"/>
        <end position="60"/>
    </location>
</feature>
<gene>
    <name evidence="5" type="ORF">EYC84_011244</name>
</gene>
<keyword evidence="1 2" id="KW-0238">DNA-binding</keyword>
<feature type="compositionally biased region" description="Polar residues" evidence="3">
    <location>
        <begin position="205"/>
        <end position="219"/>
    </location>
</feature>
<feature type="DNA-binding region" description="NDT80" evidence="2">
    <location>
        <begin position="202"/>
        <end position="453"/>
    </location>
</feature>
<dbReference type="SUPFAM" id="SSF49417">
    <property type="entry name" value="p53-like transcription factors"/>
    <property type="match status" value="1"/>
</dbReference>
<reference evidence="5 6" key="1">
    <citation type="submission" date="2019-06" db="EMBL/GenBank/DDBJ databases">
        <title>Genome Sequence of the Brown Rot Fungal Pathogen Monilinia fructicola.</title>
        <authorList>
            <person name="De Miccolis Angelini R.M."/>
            <person name="Landi L."/>
            <person name="Abate D."/>
            <person name="Pollastro S."/>
            <person name="Romanazzi G."/>
            <person name="Faretra F."/>
        </authorList>
    </citation>
    <scope>NUCLEOTIDE SEQUENCE [LARGE SCALE GENOMIC DNA]</scope>
    <source>
        <strain evidence="5 6">Mfrc123</strain>
    </source>
</reference>
<dbReference type="GO" id="GO:0003677">
    <property type="term" value="F:DNA binding"/>
    <property type="evidence" value="ECO:0007669"/>
    <property type="project" value="UniProtKB-KW"/>
</dbReference>
<keyword evidence="6" id="KW-1185">Reference proteome</keyword>
<proteinExistence type="predicted"/>
<dbReference type="Proteomes" id="UP000322873">
    <property type="component" value="Unassembled WGS sequence"/>
</dbReference>
<evidence type="ECO:0000313" key="5">
    <source>
        <dbReference type="EMBL" id="KAA8564300.1"/>
    </source>
</evidence>
<organism evidence="5 6">
    <name type="scientific">Monilinia fructicola</name>
    <name type="common">Brown rot fungus</name>
    <name type="synonym">Ciboria fructicola</name>
    <dbReference type="NCBI Taxonomy" id="38448"/>
    <lineage>
        <taxon>Eukaryota</taxon>
        <taxon>Fungi</taxon>
        <taxon>Dikarya</taxon>
        <taxon>Ascomycota</taxon>
        <taxon>Pezizomycotina</taxon>
        <taxon>Leotiomycetes</taxon>
        <taxon>Helotiales</taxon>
        <taxon>Sclerotiniaceae</taxon>
        <taxon>Monilinia</taxon>
    </lineage>
</organism>
<dbReference type="VEuPathDB" id="FungiDB:MFRU_061g00300"/>
<dbReference type="GO" id="GO:0000228">
    <property type="term" value="C:nuclear chromosome"/>
    <property type="evidence" value="ECO:0007669"/>
    <property type="project" value="TreeGrafter"/>
</dbReference>
<dbReference type="GO" id="GO:0051321">
    <property type="term" value="P:meiotic cell cycle"/>
    <property type="evidence" value="ECO:0007669"/>
    <property type="project" value="TreeGrafter"/>
</dbReference>
<dbReference type="InterPro" id="IPR024061">
    <property type="entry name" value="NDT80_DNA-bd_dom"/>
</dbReference>
<feature type="region of interest" description="Disordered" evidence="3">
    <location>
        <begin position="140"/>
        <end position="227"/>
    </location>
</feature>
<dbReference type="PANTHER" id="PTHR35144:SF2">
    <property type="entry name" value="MEIOSIS-SPECIFIC TRANSCRIPTION FACTOR NDT80"/>
    <property type="match status" value="1"/>
</dbReference>
<evidence type="ECO:0000313" key="6">
    <source>
        <dbReference type="Proteomes" id="UP000322873"/>
    </source>
</evidence>
<dbReference type="InterPro" id="IPR052605">
    <property type="entry name" value="Fungal_trans_regulator"/>
</dbReference>